<comment type="subcellular location">
    <subcellularLocation>
        <location evidence="1 12 13">Cytoplasm</location>
    </subcellularLocation>
</comment>
<dbReference type="Gene3D" id="1.20.1050.90">
    <property type="entry name" value="RecF/RecN/SMC, N-terminal domain"/>
    <property type="match status" value="1"/>
</dbReference>
<evidence type="ECO:0000256" key="4">
    <source>
        <dbReference type="ARBA" id="ARBA00022490"/>
    </source>
</evidence>
<keyword evidence="4 12" id="KW-0963">Cytoplasm</keyword>
<comment type="function">
    <text evidence="12 13">The RecF protein is involved in DNA metabolism; it is required for DNA replication and normal SOS inducibility. RecF binds preferentially to single-stranded, linear DNA. It also seems to bind ATP.</text>
</comment>
<evidence type="ECO:0000256" key="10">
    <source>
        <dbReference type="ARBA" id="ARBA00023204"/>
    </source>
</evidence>
<evidence type="ECO:0000256" key="12">
    <source>
        <dbReference type="HAMAP-Rule" id="MF_00365"/>
    </source>
</evidence>
<dbReference type="PROSITE" id="PS00618">
    <property type="entry name" value="RECF_2"/>
    <property type="match status" value="1"/>
</dbReference>
<dbReference type="InterPro" id="IPR042174">
    <property type="entry name" value="RecF_2"/>
</dbReference>
<sequence length="373" mass="43508">MHVERLHLKNYRNFNEIDIDLNRKLNIFIGNNAQGKTNLLESIFVSSIGKSFRFSKDENLITSDQDHSRVNVKFVRESDVKDIEIDFFKGSKKKIKINGLSLEKYSELVGLTNVVVFSPDSINLIKGSPVERRRYLNVELSQIKPNYKYLLTRYNKILIQRNNLIKKILENPKSKKMLPIWNEHLINTGTDIIMYRLDYLKRIGMLARKIHEEISGGTEILDATYKSNLGKINGLGKDDIKEIFYRKIEKSLEREIMRKSTLYGPHLDDIEILINGMDSKFYSSQGQKRTAALSLVMAEIDIIYEEKDDYPVLLLDDVLSELDNNRKNYLIRFTDKIQTIITSTDDTDLLNILREKNKKIFYVENGNIKQIME</sequence>
<dbReference type="GO" id="GO:0009432">
    <property type="term" value="P:SOS response"/>
    <property type="evidence" value="ECO:0007669"/>
    <property type="project" value="UniProtKB-UniRule"/>
</dbReference>
<name>A0A1M6AMF8_9FIRM</name>
<keyword evidence="6 12" id="KW-0547">Nucleotide-binding</keyword>
<feature type="domain" description="RecF/RecN/SMC N-terminal" evidence="14">
    <location>
        <begin position="3"/>
        <end position="367"/>
    </location>
</feature>
<dbReference type="PROSITE" id="PS00617">
    <property type="entry name" value="RECF_1"/>
    <property type="match status" value="1"/>
</dbReference>
<dbReference type="SUPFAM" id="SSF52540">
    <property type="entry name" value="P-loop containing nucleoside triphosphate hydrolases"/>
    <property type="match status" value="1"/>
</dbReference>
<dbReference type="PANTHER" id="PTHR32182">
    <property type="entry name" value="DNA REPLICATION AND REPAIR PROTEIN RECF"/>
    <property type="match status" value="1"/>
</dbReference>
<dbReference type="EMBL" id="FQZL01000004">
    <property type="protein sequence ID" value="SHI37403.1"/>
    <property type="molecule type" value="Genomic_DNA"/>
</dbReference>
<evidence type="ECO:0000259" key="14">
    <source>
        <dbReference type="Pfam" id="PF02463"/>
    </source>
</evidence>
<feature type="binding site" evidence="12">
    <location>
        <begin position="30"/>
        <end position="37"/>
    </location>
    <ligand>
        <name>ATP</name>
        <dbReference type="ChEBI" id="CHEBI:30616"/>
    </ligand>
</feature>
<evidence type="ECO:0000256" key="1">
    <source>
        <dbReference type="ARBA" id="ARBA00004496"/>
    </source>
</evidence>
<dbReference type="InterPro" id="IPR027417">
    <property type="entry name" value="P-loop_NTPase"/>
</dbReference>
<dbReference type="Gene3D" id="3.40.50.300">
    <property type="entry name" value="P-loop containing nucleotide triphosphate hydrolases"/>
    <property type="match status" value="1"/>
</dbReference>
<dbReference type="PANTHER" id="PTHR32182:SF0">
    <property type="entry name" value="DNA REPLICATION AND REPAIR PROTEIN RECF"/>
    <property type="match status" value="1"/>
</dbReference>
<keyword evidence="7 12" id="KW-0227">DNA damage</keyword>
<gene>
    <name evidence="12" type="primary">recF</name>
    <name evidence="15" type="ORF">SAMN02745751_00167</name>
</gene>
<dbReference type="GO" id="GO:0005737">
    <property type="term" value="C:cytoplasm"/>
    <property type="evidence" value="ECO:0007669"/>
    <property type="project" value="UniProtKB-SubCell"/>
</dbReference>
<dbReference type="Pfam" id="PF02463">
    <property type="entry name" value="SMC_N"/>
    <property type="match status" value="1"/>
</dbReference>
<evidence type="ECO:0000256" key="3">
    <source>
        <dbReference type="ARBA" id="ARBA00020170"/>
    </source>
</evidence>
<dbReference type="Proteomes" id="UP000184052">
    <property type="component" value="Unassembled WGS sequence"/>
</dbReference>
<comment type="similarity">
    <text evidence="2 12 13">Belongs to the RecF family.</text>
</comment>
<evidence type="ECO:0000256" key="11">
    <source>
        <dbReference type="ARBA" id="ARBA00023236"/>
    </source>
</evidence>
<evidence type="ECO:0000256" key="9">
    <source>
        <dbReference type="ARBA" id="ARBA00023125"/>
    </source>
</evidence>
<accession>A0A1M6AMF8</accession>
<keyword evidence="8 12" id="KW-0067">ATP-binding</keyword>
<evidence type="ECO:0000256" key="7">
    <source>
        <dbReference type="ARBA" id="ARBA00022763"/>
    </source>
</evidence>
<keyword evidence="10 12" id="KW-0234">DNA repair</keyword>
<evidence type="ECO:0000256" key="8">
    <source>
        <dbReference type="ARBA" id="ARBA00022840"/>
    </source>
</evidence>
<evidence type="ECO:0000256" key="6">
    <source>
        <dbReference type="ARBA" id="ARBA00022741"/>
    </source>
</evidence>
<keyword evidence="9 12" id="KW-0238">DNA-binding</keyword>
<dbReference type="AlphaFoldDB" id="A0A1M6AMF8"/>
<dbReference type="OrthoDB" id="9803889at2"/>
<dbReference type="GO" id="GO:0005524">
    <property type="term" value="F:ATP binding"/>
    <property type="evidence" value="ECO:0007669"/>
    <property type="project" value="UniProtKB-UniRule"/>
</dbReference>
<keyword evidence="16" id="KW-1185">Reference proteome</keyword>
<dbReference type="InterPro" id="IPR001238">
    <property type="entry name" value="DNA-binding_RecF"/>
</dbReference>
<evidence type="ECO:0000256" key="2">
    <source>
        <dbReference type="ARBA" id="ARBA00008016"/>
    </source>
</evidence>
<evidence type="ECO:0000313" key="15">
    <source>
        <dbReference type="EMBL" id="SHI37403.1"/>
    </source>
</evidence>
<dbReference type="GO" id="GO:0006260">
    <property type="term" value="P:DNA replication"/>
    <property type="evidence" value="ECO:0007669"/>
    <property type="project" value="UniProtKB-UniRule"/>
</dbReference>
<keyword evidence="5 12" id="KW-0235">DNA replication</keyword>
<dbReference type="HAMAP" id="MF_00365">
    <property type="entry name" value="RecF"/>
    <property type="match status" value="1"/>
</dbReference>
<protein>
    <recommendedName>
        <fullName evidence="3 12">DNA replication and repair protein RecF</fullName>
    </recommendedName>
</protein>
<dbReference type="InterPro" id="IPR018078">
    <property type="entry name" value="DNA-binding_RecF_CS"/>
</dbReference>
<reference evidence="15 16" key="1">
    <citation type="submission" date="2016-11" db="EMBL/GenBank/DDBJ databases">
        <authorList>
            <person name="Jaros S."/>
            <person name="Januszkiewicz K."/>
            <person name="Wedrychowicz H."/>
        </authorList>
    </citation>
    <scope>NUCLEOTIDE SEQUENCE [LARGE SCALE GENOMIC DNA]</scope>
    <source>
        <strain evidence="15 16">DSM 17477</strain>
    </source>
</reference>
<evidence type="ECO:0000256" key="5">
    <source>
        <dbReference type="ARBA" id="ARBA00022705"/>
    </source>
</evidence>
<dbReference type="GO" id="GO:0003697">
    <property type="term" value="F:single-stranded DNA binding"/>
    <property type="evidence" value="ECO:0007669"/>
    <property type="project" value="UniProtKB-UniRule"/>
</dbReference>
<dbReference type="InterPro" id="IPR003395">
    <property type="entry name" value="RecF/RecN/SMC_N"/>
</dbReference>
<dbReference type="STRING" id="1121476.SAMN02745751_00167"/>
<evidence type="ECO:0000313" key="16">
    <source>
        <dbReference type="Proteomes" id="UP000184052"/>
    </source>
</evidence>
<proteinExistence type="inferred from homology"/>
<keyword evidence="11 12" id="KW-0742">SOS response</keyword>
<evidence type="ECO:0000256" key="13">
    <source>
        <dbReference type="RuleBase" id="RU000578"/>
    </source>
</evidence>
<dbReference type="RefSeq" id="WP_073045651.1">
    <property type="nucleotide sequence ID" value="NZ_FQZL01000004.1"/>
</dbReference>
<dbReference type="NCBIfam" id="TIGR00611">
    <property type="entry name" value="recf"/>
    <property type="match status" value="1"/>
</dbReference>
<dbReference type="GO" id="GO:0000731">
    <property type="term" value="P:DNA synthesis involved in DNA repair"/>
    <property type="evidence" value="ECO:0007669"/>
    <property type="project" value="TreeGrafter"/>
</dbReference>
<dbReference type="GO" id="GO:0006302">
    <property type="term" value="P:double-strand break repair"/>
    <property type="evidence" value="ECO:0007669"/>
    <property type="project" value="TreeGrafter"/>
</dbReference>
<organism evidence="15 16">
    <name type="scientific">Dethiosulfatibacter aminovorans DSM 17477</name>
    <dbReference type="NCBI Taxonomy" id="1121476"/>
    <lineage>
        <taxon>Bacteria</taxon>
        <taxon>Bacillati</taxon>
        <taxon>Bacillota</taxon>
        <taxon>Tissierellia</taxon>
        <taxon>Dethiosulfatibacter</taxon>
    </lineage>
</organism>